<dbReference type="InterPro" id="IPR043145">
    <property type="entry name" value="Znf_ZZ_sf"/>
</dbReference>
<feature type="compositionally biased region" description="Basic and acidic residues" evidence="7">
    <location>
        <begin position="1390"/>
        <end position="1400"/>
    </location>
</feature>
<feature type="repeat" description="ANK" evidence="6">
    <location>
        <begin position="767"/>
        <end position="799"/>
    </location>
</feature>
<dbReference type="Pfam" id="PF00023">
    <property type="entry name" value="Ank"/>
    <property type="match status" value="2"/>
</dbReference>
<dbReference type="RefSeq" id="XP_026631298.1">
    <property type="nucleotide sequence ID" value="XM_026773917.1"/>
</dbReference>
<evidence type="ECO:0000313" key="8">
    <source>
        <dbReference type="EMBL" id="RDH38276.1"/>
    </source>
</evidence>
<keyword evidence="5 6" id="KW-0040">ANK repeat</keyword>
<organism evidence="8 9">
    <name type="scientific">Aspergillus welwitschiae</name>
    <dbReference type="NCBI Taxonomy" id="1341132"/>
    <lineage>
        <taxon>Eukaryota</taxon>
        <taxon>Fungi</taxon>
        <taxon>Dikarya</taxon>
        <taxon>Ascomycota</taxon>
        <taxon>Pezizomycotina</taxon>
        <taxon>Eurotiomycetes</taxon>
        <taxon>Eurotiomycetidae</taxon>
        <taxon>Eurotiales</taxon>
        <taxon>Aspergillaceae</taxon>
        <taxon>Aspergillus</taxon>
        <taxon>Aspergillus subgen. Circumdati</taxon>
    </lineage>
</organism>
<dbReference type="InterPro" id="IPR002110">
    <property type="entry name" value="Ankyrin_rpt"/>
</dbReference>
<evidence type="ECO:0000313" key="9">
    <source>
        <dbReference type="Proteomes" id="UP000253729"/>
    </source>
</evidence>
<evidence type="ECO:0000256" key="6">
    <source>
        <dbReference type="PROSITE-ProRule" id="PRU00023"/>
    </source>
</evidence>
<gene>
    <name evidence="8" type="ORF">BDQ94DRAFT_181577</name>
</gene>
<evidence type="ECO:0000256" key="5">
    <source>
        <dbReference type="ARBA" id="ARBA00023043"/>
    </source>
</evidence>
<feature type="compositionally biased region" description="Acidic residues" evidence="7">
    <location>
        <begin position="1449"/>
        <end position="1462"/>
    </location>
</feature>
<dbReference type="PANTHER" id="PTHR24123:SF141">
    <property type="entry name" value="ANKYRIN 2, ISOFORM U"/>
    <property type="match status" value="1"/>
</dbReference>
<dbReference type="InterPro" id="IPR036770">
    <property type="entry name" value="Ankyrin_rpt-contain_sf"/>
</dbReference>
<dbReference type="SUPFAM" id="SSF57850">
    <property type="entry name" value="RING/U-box"/>
    <property type="match status" value="1"/>
</dbReference>
<dbReference type="EMBL" id="KZ852034">
    <property type="protein sequence ID" value="RDH38276.1"/>
    <property type="molecule type" value="Genomic_DNA"/>
</dbReference>
<sequence length="1462" mass="161682">MSLTEEPESGASRLKLVGTVLPASDPNEKLPNVDIIHVVGVDPGRRLGLDTIIEDSVSSRKREYIFQCNITGLLLGDLVWDEIQNEALQLLEGLLASSEIDKASLSGASSFNSHKDAMLSRSFPPQETSVHAVRIFIAYDLGALIVKKVYILFFSCFSSCFGAFDFFTATLGISTEFAVQGKPASQDEDWLDPPQWIALQRMLLPLALPQSRIFEAKAYRDWAASPRSPILYIQGRDESHSRSLADNFCLYEQGRFENRQDYSNDPLRNNMNSMICSALLQFQSAIASEMVDKDLQNIFSLLLADRAGTGALFVLRKHFWGELQSLLEISDFYFKAVVTSRKRLQLLEDAQESGLWLLYKESEDSLAAHLCPGGYGKHRVNRFLQALGGRDKTELTHIISLIQAHTNWPDDPSSAAWSGFGILLDQVKPTTSPAALLDKILRSVPDKLGLCWVLFPSELACYKFLPNPTHVEIRQSLQILRSCISVLAEVNYDKDDPSYLWNEIKPMAHQSMAYFLHHYLTTPATQALQPDGEGFIYYAITAFPYHLEQGSEFLSQMKHDFHSPKSPLLPWARMYWAMSNPFSRHSAANPDTTLLKALERFTEGSDDMNEAALNYARLMIINGTRENTTEGDAIVETTAVKNINSWPSKALWRAVWLNMARIDVSSKWFPSPLYLASALGHSQIVKTLLQAEAKTRVQGKGGLGVLQTATAYGHQDIVRALVAKDPGLLEIEQPDTPLDHASIWGKWTTVEVLVELGAQVDFNPSSDGWTPLMVAAYHGHARTVKVLLTKHANPNHPGPGDIYTPLWYAAMHAQSVESVRALLDHGADPNHEILRPPLVCEICASSNICPERKLAILDTGLMLAANKGDLPVVEWLIAHNANAGPTTKQSHSALYFAVINGHQQIIQQLLAYGSPINTVFEAGNTLLHLSINEGAKQIGMLLEAGADPELESDDGFTCLHIAIFQNKPEVVAQLIDQKVDINHCNGQGWSPIHLACYVTDPNPEIVRLLADAGARLTDTVDSGFSPLHLAASKGVPSIIAALLEFRGALDIEQHDNDGLTPLMQAVGGGANINAQSAEGPDEVARLLLSQTDLDITLSSPNYGTVLHIACQTQNLAAVINLLDRGVDVNQQVPGTPSYTSGSSRKDRLPKGYEVHAMYNTVVSNAIIIQYLISEGLSLKESNCLGRLPIHYAAANGLDNFEAVLRGDSTLLSAADSSGKTALHWAAQFGRIQTVERILAHVSSPEERKKLLNQADIDGWTALSWAIRPNYSVYIGASSELCNQTRTIQFLIEKYEVFTEIICLLQEADSTRRTEKNMSSRSIQPYKTQRYFCDICLQDMWGPVWRCHVCLTFDVCKKCYGRIDLYHGHLTDENGEPHKFMLLYEAAPEVQEDKPSAESRASHAPSDNGTSERTHDADINPSPGSEQDSDRTENVVDQELEDIMNFSVGDYDEEDGVDGEQSP</sequence>
<feature type="repeat" description="ANK" evidence="6">
    <location>
        <begin position="954"/>
        <end position="986"/>
    </location>
</feature>
<reference evidence="8 9" key="1">
    <citation type="submission" date="2018-07" db="EMBL/GenBank/DDBJ databases">
        <title>The genomes of Aspergillus section Nigri reveals drivers in fungal speciation.</title>
        <authorList>
            <consortium name="DOE Joint Genome Institute"/>
            <person name="Vesth T.C."/>
            <person name="Nybo J."/>
            <person name="Theobald S."/>
            <person name="Brandl J."/>
            <person name="Frisvad J.C."/>
            <person name="Nielsen K.F."/>
            <person name="Lyhne E.K."/>
            <person name="Kogle M.E."/>
            <person name="Kuo A."/>
            <person name="Riley R."/>
            <person name="Clum A."/>
            <person name="Nolan M."/>
            <person name="Lipzen A."/>
            <person name="Salamov A."/>
            <person name="Henrissat B."/>
            <person name="Wiebenga A."/>
            <person name="De vries R.P."/>
            <person name="Grigoriev I.V."/>
            <person name="Mortensen U.H."/>
            <person name="Andersen M.R."/>
            <person name="Baker S.E."/>
        </authorList>
    </citation>
    <scope>NUCLEOTIDE SEQUENCE [LARGE SCALE GENOMIC DNA]</scope>
    <source>
        <strain evidence="8 9">CBS 139.54b</strain>
    </source>
</reference>
<dbReference type="CDD" id="cd02249">
    <property type="entry name" value="ZZ"/>
    <property type="match status" value="1"/>
</dbReference>
<proteinExistence type="predicted"/>
<keyword evidence="2" id="KW-0677">Repeat</keyword>
<dbReference type="SUPFAM" id="SSF48403">
    <property type="entry name" value="Ankyrin repeat"/>
    <property type="match status" value="3"/>
</dbReference>
<protein>
    <submittedName>
        <fullName evidence="8">Ankyrin repeat-containing domain protein</fullName>
    </submittedName>
</protein>
<accession>A0A3F3QHZ3</accession>
<dbReference type="PROSITE" id="PS50088">
    <property type="entry name" value="ANK_REPEAT"/>
    <property type="match status" value="6"/>
</dbReference>
<dbReference type="InterPro" id="IPR051165">
    <property type="entry name" value="Multifunctional_ANK_Repeat"/>
</dbReference>
<dbReference type="STRING" id="1341132.A0A3F3QHZ3"/>
<dbReference type="Gene3D" id="1.25.40.20">
    <property type="entry name" value="Ankyrin repeat-containing domain"/>
    <property type="match status" value="3"/>
</dbReference>
<dbReference type="Pfam" id="PF12796">
    <property type="entry name" value="Ank_2"/>
    <property type="match status" value="5"/>
</dbReference>
<feature type="repeat" description="ANK" evidence="6">
    <location>
        <begin position="1217"/>
        <end position="1249"/>
    </location>
</feature>
<keyword evidence="9" id="KW-1185">Reference proteome</keyword>
<feature type="repeat" description="ANK" evidence="6">
    <location>
        <begin position="987"/>
        <end position="1021"/>
    </location>
</feature>
<evidence type="ECO:0000256" key="4">
    <source>
        <dbReference type="ARBA" id="ARBA00022833"/>
    </source>
</evidence>
<keyword evidence="4" id="KW-0862">Zinc</keyword>
<dbReference type="GeneID" id="38142273"/>
<dbReference type="SMART" id="SM00248">
    <property type="entry name" value="ANK"/>
    <property type="match status" value="15"/>
</dbReference>
<feature type="repeat" description="ANK" evidence="6">
    <location>
        <begin position="1022"/>
        <end position="1054"/>
    </location>
</feature>
<dbReference type="Gene3D" id="3.30.60.90">
    <property type="match status" value="1"/>
</dbReference>
<feature type="region of interest" description="Disordered" evidence="7">
    <location>
        <begin position="1390"/>
        <end position="1462"/>
    </location>
</feature>
<dbReference type="PROSITE" id="PS50297">
    <property type="entry name" value="ANK_REP_REGION"/>
    <property type="match status" value="5"/>
</dbReference>
<keyword evidence="1" id="KW-0479">Metal-binding</keyword>
<dbReference type="PANTHER" id="PTHR24123">
    <property type="entry name" value="ANKYRIN REPEAT-CONTAINING"/>
    <property type="match status" value="1"/>
</dbReference>
<evidence type="ECO:0000256" key="1">
    <source>
        <dbReference type="ARBA" id="ARBA00022723"/>
    </source>
</evidence>
<dbReference type="GO" id="GO:0008270">
    <property type="term" value="F:zinc ion binding"/>
    <property type="evidence" value="ECO:0007669"/>
    <property type="project" value="UniProtKB-KW"/>
</dbReference>
<name>A0A3F3QHZ3_9EURO</name>
<evidence type="ECO:0000256" key="2">
    <source>
        <dbReference type="ARBA" id="ARBA00022737"/>
    </source>
</evidence>
<evidence type="ECO:0000256" key="7">
    <source>
        <dbReference type="SAM" id="MobiDB-lite"/>
    </source>
</evidence>
<evidence type="ECO:0000256" key="3">
    <source>
        <dbReference type="ARBA" id="ARBA00022771"/>
    </source>
</evidence>
<feature type="repeat" description="ANK" evidence="6">
    <location>
        <begin position="889"/>
        <end position="921"/>
    </location>
</feature>
<keyword evidence="3" id="KW-0863">Zinc-finger</keyword>
<dbReference type="Proteomes" id="UP000253729">
    <property type="component" value="Unassembled WGS sequence"/>
</dbReference>